<evidence type="ECO:0000313" key="2">
    <source>
        <dbReference type="EMBL" id="CAA9347384.1"/>
    </source>
</evidence>
<accession>A0A6J4M2Y6</accession>
<evidence type="ECO:0000256" key="1">
    <source>
        <dbReference type="SAM" id="MobiDB-lite"/>
    </source>
</evidence>
<organism evidence="2">
    <name type="scientific">uncultured Nocardioidaceae bacterium</name>
    <dbReference type="NCBI Taxonomy" id="253824"/>
    <lineage>
        <taxon>Bacteria</taxon>
        <taxon>Bacillati</taxon>
        <taxon>Actinomycetota</taxon>
        <taxon>Actinomycetes</taxon>
        <taxon>Propionibacteriales</taxon>
        <taxon>Nocardioidaceae</taxon>
        <taxon>environmental samples</taxon>
    </lineage>
</organism>
<feature type="region of interest" description="Disordered" evidence="1">
    <location>
        <begin position="43"/>
        <end position="108"/>
    </location>
</feature>
<feature type="region of interest" description="Disordered" evidence="1">
    <location>
        <begin position="1"/>
        <end position="22"/>
    </location>
</feature>
<gene>
    <name evidence="2" type="ORF">AVDCRST_MAG34-1336</name>
</gene>
<feature type="compositionally biased region" description="Basic and acidic residues" evidence="1">
    <location>
        <begin position="68"/>
        <end position="84"/>
    </location>
</feature>
<proteinExistence type="predicted"/>
<feature type="compositionally biased region" description="Basic residues" evidence="1">
    <location>
        <begin position="43"/>
        <end position="58"/>
    </location>
</feature>
<dbReference type="AlphaFoldDB" id="A0A6J4M2Y6"/>
<dbReference type="EMBL" id="CADCUI010000031">
    <property type="protein sequence ID" value="CAA9347384.1"/>
    <property type="molecule type" value="Genomic_DNA"/>
</dbReference>
<feature type="non-terminal residue" evidence="2">
    <location>
        <position position="108"/>
    </location>
</feature>
<feature type="non-terminal residue" evidence="2">
    <location>
        <position position="1"/>
    </location>
</feature>
<sequence length="108" mass="11821">GLGADSRRWTAGDRLRGGAQDERRVHASGAYAAVSRLRCRQLHAPQHRSPHLARRRRLRGVDGGGCRGDGDLRDGVPGRVDRDPQAGLDRPGRRRRGGAPAQRWCSAL</sequence>
<reference evidence="2" key="1">
    <citation type="submission" date="2020-02" db="EMBL/GenBank/DDBJ databases">
        <authorList>
            <person name="Meier V. D."/>
        </authorList>
    </citation>
    <scope>NUCLEOTIDE SEQUENCE</scope>
    <source>
        <strain evidence="2">AVDCRST_MAG34</strain>
    </source>
</reference>
<protein>
    <submittedName>
        <fullName evidence="2">Small multidrug resistance family (SMR) protein</fullName>
    </submittedName>
</protein>
<name>A0A6J4M2Y6_9ACTN</name>